<evidence type="ECO:0000313" key="3">
    <source>
        <dbReference type="Proteomes" id="UP000245380"/>
    </source>
</evidence>
<dbReference type="Pfam" id="PF07992">
    <property type="entry name" value="Pyr_redox_2"/>
    <property type="match status" value="1"/>
</dbReference>
<dbReference type="EMBL" id="MPDK01000023">
    <property type="protein sequence ID" value="PWI56891.1"/>
    <property type="molecule type" value="Genomic_DNA"/>
</dbReference>
<evidence type="ECO:0000259" key="1">
    <source>
        <dbReference type="Pfam" id="PF07992"/>
    </source>
</evidence>
<comment type="caution">
    <text evidence="2">The sequence shown here is derived from an EMBL/GenBank/DDBJ whole genome shotgun (WGS) entry which is preliminary data.</text>
</comment>
<reference evidence="2 3" key="1">
    <citation type="submission" date="2016-11" db="EMBL/GenBank/DDBJ databases">
        <title>Comparative genomics of Acidibacillus ferroxidans species.</title>
        <authorList>
            <person name="Oliveira G."/>
            <person name="Nunes G."/>
            <person name="Oliveira R."/>
            <person name="Araujo F."/>
            <person name="Salim A."/>
            <person name="Scholte L."/>
            <person name="Morais D."/>
            <person name="Nancucheo I."/>
            <person name="Johnson D.B."/>
            <person name="Grail B."/>
            <person name="Bittencourt J."/>
            <person name="Valadares R."/>
        </authorList>
    </citation>
    <scope>NUCLEOTIDE SEQUENCE [LARGE SCALE GENOMIC DNA]</scope>
    <source>
        <strain evidence="2 3">Y002</strain>
    </source>
</reference>
<dbReference type="PANTHER" id="PTHR43755:SF1">
    <property type="entry name" value="FAD-DEPENDENT PYRIDINE NUCLEOTIDE-DISULPHIDE OXIDOREDUCTASE"/>
    <property type="match status" value="1"/>
</dbReference>
<dbReference type="Gene3D" id="3.50.50.100">
    <property type="match status" value="1"/>
</dbReference>
<evidence type="ECO:0000313" key="2">
    <source>
        <dbReference type="EMBL" id="PWI56891.1"/>
    </source>
</evidence>
<dbReference type="PANTHER" id="PTHR43755">
    <property type="match status" value="1"/>
</dbReference>
<dbReference type="AlphaFoldDB" id="A0A2U3D6I7"/>
<accession>A0A2U3D6I7</accession>
<protein>
    <recommendedName>
        <fullName evidence="1">FAD/NAD(P)-binding domain-containing protein</fullName>
    </recommendedName>
</protein>
<dbReference type="Proteomes" id="UP000245380">
    <property type="component" value="Unassembled WGS sequence"/>
</dbReference>
<organism evidence="2 3">
    <name type="scientific">Sulfoacidibacillus thermotolerans</name>
    <name type="common">Acidibacillus sulfuroxidans</name>
    <dbReference type="NCBI Taxonomy" id="1765684"/>
    <lineage>
        <taxon>Bacteria</taxon>
        <taxon>Bacillati</taxon>
        <taxon>Bacillota</taxon>
        <taxon>Bacilli</taxon>
        <taxon>Bacillales</taxon>
        <taxon>Alicyclobacillaceae</taxon>
        <taxon>Sulfoacidibacillus</taxon>
    </lineage>
</organism>
<dbReference type="GO" id="GO:0016491">
    <property type="term" value="F:oxidoreductase activity"/>
    <property type="evidence" value="ECO:0007669"/>
    <property type="project" value="InterPro"/>
</dbReference>
<dbReference type="SUPFAM" id="SSF51905">
    <property type="entry name" value="FAD/NAD(P)-binding domain"/>
    <property type="match status" value="2"/>
</dbReference>
<keyword evidence="3" id="KW-1185">Reference proteome</keyword>
<dbReference type="InterPro" id="IPR052541">
    <property type="entry name" value="SQRD"/>
</dbReference>
<feature type="domain" description="FAD/NAD(P)-binding" evidence="1">
    <location>
        <begin position="4"/>
        <end position="290"/>
    </location>
</feature>
<name>A0A2U3D6I7_SULT2</name>
<proteinExistence type="predicted"/>
<dbReference type="InterPro" id="IPR036188">
    <property type="entry name" value="FAD/NAD-bd_sf"/>
</dbReference>
<gene>
    <name evidence="2" type="ORF">BM613_11245</name>
</gene>
<dbReference type="InterPro" id="IPR023753">
    <property type="entry name" value="FAD/NAD-binding_dom"/>
</dbReference>
<dbReference type="OrthoDB" id="9805710at2"/>
<dbReference type="RefSeq" id="WP_109431303.1">
    <property type="nucleotide sequence ID" value="NZ_MPDK01000023.1"/>
</dbReference>
<sequence>MATILVIGGNFAGLTSALEIKRRLHDDRHRVIVVSNRENFLFVPSLIWVPFREREIEDISLPLRPILESHGIEFVHATATKIDAVNNRVETTAGDFLYDYLVIATGPALDYSLPGLGPKTGYTQCVCTPNDALAIREHFDRLVENPGPVVIGAAPAAGCTGAAYEFLFNFEYNLRKRGVRDRVELTWITPEPFLGHFGIGGMAGATSLLRKFMDSLHIHYIENAELVEVTPNEIILADGRRLPFVFSMIMPPFLGQDVIRNSPGIGNAKGYVPVHDTYQHKTYSNIFAAGIAIDVPAPFVTPIAIGVPKTGFPADEAGKTVGENIAKLVNDKIDLKSRPFVKIPGLCVMDAGHKEVIIVSNHLMKPREFAAILPNPLYDEGKRLFEKYFLWKTKHGYSNLP</sequence>